<organism evidence="1 2">
    <name type="scientific">Virgibacillus natechei</name>
    <dbReference type="NCBI Taxonomy" id="1216297"/>
    <lineage>
        <taxon>Bacteria</taxon>
        <taxon>Bacillati</taxon>
        <taxon>Bacillota</taxon>
        <taxon>Bacilli</taxon>
        <taxon>Bacillales</taxon>
        <taxon>Bacillaceae</taxon>
        <taxon>Virgibacillus</taxon>
    </lineage>
</organism>
<dbReference type="Proteomes" id="UP001519345">
    <property type="component" value="Unassembled WGS sequence"/>
</dbReference>
<evidence type="ECO:0000313" key="2">
    <source>
        <dbReference type="Proteomes" id="UP001519345"/>
    </source>
</evidence>
<protein>
    <submittedName>
        <fullName evidence="1">Uncharacterized protein</fullName>
    </submittedName>
</protein>
<proteinExistence type="predicted"/>
<name>A0ABS4IHH2_9BACI</name>
<keyword evidence="2" id="KW-1185">Reference proteome</keyword>
<accession>A0ABS4IHH2</accession>
<evidence type="ECO:0000313" key="1">
    <source>
        <dbReference type="EMBL" id="MBP1970381.1"/>
    </source>
</evidence>
<gene>
    <name evidence="1" type="ORF">J2Z83_002499</name>
</gene>
<sequence>MAVFANPYRHRIILKRAITVFIQKFAEMGCVVQKKWILRNFPLLCIVAFKPSELM</sequence>
<comment type="caution">
    <text evidence="1">The sequence shown here is derived from an EMBL/GenBank/DDBJ whole genome shotgun (WGS) entry which is preliminary data.</text>
</comment>
<reference evidence="1 2" key="1">
    <citation type="submission" date="2021-03" db="EMBL/GenBank/DDBJ databases">
        <title>Genomic Encyclopedia of Type Strains, Phase IV (KMG-IV): sequencing the most valuable type-strain genomes for metagenomic binning, comparative biology and taxonomic classification.</title>
        <authorList>
            <person name="Goeker M."/>
        </authorList>
    </citation>
    <scope>NUCLEOTIDE SEQUENCE [LARGE SCALE GENOMIC DNA]</scope>
    <source>
        <strain evidence="1 2">DSM 25609</strain>
    </source>
</reference>
<dbReference type="EMBL" id="JAGGKX010000012">
    <property type="protein sequence ID" value="MBP1970381.1"/>
    <property type="molecule type" value="Genomic_DNA"/>
</dbReference>